<dbReference type="EMBL" id="JANVFT010000032">
    <property type="protein sequence ID" value="KAJ4494438.1"/>
    <property type="molecule type" value="Genomic_DNA"/>
</dbReference>
<proteinExistence type="predicted"/>
<name>A0ABQ8VHZ8_9AGAR</name>
<organism evidence="2 3">
    <name type="scientific">Lentinula lateritia</name>
    <dbReference type="NCBI Taxonomy" id="40482"/>
    <lineage>
        <taxon>Eukaryota</taxon>
        <taxon>Fungi</taxon>
        <taxon>Dikarya</taxon>
        <taxon>Basidiomycota</taxon>
        <taxon>Agaricomycotina</taxon>
        <taxon>Agaricomycetes</taxon>
        <taxon>Agaricomycetidae</taxon>
        <taxon>Agaricales</taxon>
        <taxon>Marasmiineae</taxon>
        <taxon>Omphalotaceae</taxon>
        <taxon>Lentinula</taxon>
    </lineage>
</organism>
<sequence length="169" mass="18871">MRFPSLYLSAIVFALLSFACALPMRVDPEHEYVYTVKFKESASSASNEEVNKAAKDCVKGFLKQIHDAPGREVTVSFGGEYSPDKLESVLYFEAVMTHYIDGKFPYVVDKGGWVMCQKDHQGKYHGSVSPMALLRTNQKYVAFCVFLVARCSLLLEISCRTCGEPPHGP</sequence>
<feature type="chain" id="PRO_5047205958" evidence="1">
    <location>
        <begin position="22"/>
        <end position="169"/>
    </location>
</feature>
<evidence type="ECO:0000256" key="1">
    <source>
        <dbReference type="SAM" id="SignalP"/>
    </source>
</evidence>
<keyword evidence="1" id="KW-0732">Signal</keyword>
<protein>
    <submittedName>
        <fullName evidence="2">Uncharacterized protein</fullName>
    </submittedName>
</protein>
<keyword evidence="3" id="KW-1185">Reference proteome</keyword>
<dbReference type="Proteomes" id="UP001150217">
    <property type="component" value="Unassembled WGS sequence"/>
</dbReference>
<evidence type="ECO:0000313" key="2">
    <source>
        <dbReference type="EMBL" id="KAJ4494438.1"/>
    </source>
</evidence>
<dbReference type="PROSITE" id="PS51257">
    <property type="entry name" value="PROKAR_LIPOPROTEIN"/>
    <property type="match status" value="1"/>
</dbReference>
<feature type="signal peptide" evidence="1">
    <location>
        <begin position="1"/>
        <end position="21"/>
    </location>
</feature>
<accession>A0ABQ8VHZ8</accession>
<comment type="caution">
    <text evidence="2">The sequence shown here is derived from an EMBL/GenBank/DDBJ whole genome shotgun (WGS) entry which is preliminary data.</text>
</comment>
<gene>
    <name evidence="2" type="ORF">C8R41DRAFT_305402</name>
</gene>
<evidence type="ECO:0000313" key="3">
    <source>
        <dbReference type="Proteomes" id="UP001150217"/>
    </source>
</evidence>
<reference evidence="2" key="1">
    <citation type="submission" date="2022-08" db="EMBL/GenBank/DDBJ databases">
        <title>A Global Phylogenomic Analysis of the Shiitake Genus Lentinula.</title>
        <authorList>
            <consortium name="DOE Joint Genome Institute"/>
            <person name="Sierra-Patev S."/>
            <person name="Min B."/>
            <person name="Naranjo-Ortiz M."/>
            <person name="Looney B."/>
            <person name="Konkel Z."/>
            <person name="Slot J.C."/>
            <person name="Sakamoto Y."/>
            <person name="Steenwyk J.L."/>
            <person name="Rokas A."/>
            <person name="Carro J."/>
            <person name="Camarero S."/>
            <person name="Ferreira P."/>
            <person name="Molpeceres G."/>
            <person name="Ruiz-Duenas F.J."/>
            <person name="Serrano A."/>
            <person name="Henrissat B."/>
            <person name="Drula E."/>
            <person name="Hughes K.W."/>
            <person name="Mata J.L."/>
            <person name="Ishikawa N.K."/>
            <person name="Vargas-Isla R."/>
            <person name="Ushijima S."/>
            <person name="Smith C.A."/>
            <person name="Ahrendt S."/>
            <person name="Andreopoulos W."/>
            <person name="He G."/>
            <person name="Labutti K."/>
            <person name="Lipzen A."/>
            <person name="Ng V."/>
            <person name="Riley R."/>
            <person name="Sandor L."/>
            <person name="Barry K."/>
            <person name="Martinez A.T."/>
            <person name="Xiao Y."/>
            <person name="Gibbons J.G."/>
            <person name="Terashima K."/>
            <person name="Grigoriev I.V."/>
            <person name="Hibbett D.S."/>
        </authorList>
    </citation>
    <scope>NUCLEOTIDE SEQUENCE</scope>
    <source>
        <strain evidence="2">RHP3577 ss4</strain>
    </source>
</reference>